<name>A0A7J7JC16_BUGNE</name>
<dbReference type="OrthoDB" id="9973749at2759"/>
<evidence type="ECO:0000313" key="3">
    <source>
        <dbReference type="Proteomes" id="UP000593567"/>
    </source>
</evidence>
<sequence>MLNYNCFIWSNDNVFVNFVDHGAPGLVGMPNNKILKARDLMAAILNMHKENKFSQLNFSIAQDCCIDQHLVVYATTAANPKESSYACYYDSHLETYLGDLYSVNWMENSDVANLNAETLHKQFELVKAKTNLSHVQEYGYMSIGKEPVANFLGSKAKDSIVEYPTVPFDAVSVDDVDLFILNQKIDKASEDKKPELSAQLHHTLLVLVYYISSWHLYIDYYAFAS</sequence>
<proteinExistence type="inferred from homology"/>
<dbReference type="PANTHER" id="PTHR12000:SF42">
    <property type="entry name" value="LEGUMAIN"/>
    <property type="match status" value="1"/>
</dbReference>
<keyword evidence="3" id="KW-1185">Reference proteome</keyword>
<dbReference type="GO" id="GO:0004197">
    <property type="term" value="F:cysteine-type endopeptidase activity"/>
    <property type="evidence" value="ECO:0007669"/>
    <property type="project" value="TreeGrafter"/>
</dbReference>
<dbReference type="Pfam" id="PF01650">
    <property type="entry name" value="Peptidase_C13"/>
    <property type="match status" value="1"/>
</dbReference>
<evidence type="ECO:0000256" key="1">
    <source>
        <dbReference type="ARBA" id="ARBA00009941"/>
    </source>
</evidence>
<accession>A0A7J7JC16</accession>
<dbReference type="AlphaFoldDB" id="A0A7J7JC16"/>
<dbReference type="GO" id="GO:0005773">
    <property type="term" value="C:vacuole"/>
    <property type="evidence" value="ECO:0007669"/>
    <property type="project" value="GOC"/>
</dbReference>
<gene>
    <name evidence="2" type="ORF">EB796_018783</name>
</gene>
<dbReference type="EMBL" id="VXIV02002790">
    <property type="protein sequence ID" value="KAF6022908.1"/>
    <property type="molecule type" value="Genomic_DNA"/>
</dbReference>
<reference evidence="2" key="1">
    <citation type="submission" date="2020-06" db="EMBL/GenBank/DDBJ databases">
        <title>Draft genome of Bugula neritina, a colonial animal packing powerful symbionts and potential medicines.</title>
        <authorList>
            <person name="Rayko M."/>
        </authorList>
    </citation>
    <scope>NUCLEOTIDE SEQUENCE [LARGE SCALE GENOMIC DNA]</scope>
    <source>
        <strain evidence="2">Kwan_BN1</strain>
    </source>
</reference>
<comment type="caution">
    <text evidence="2">The sequence shown here is derived from an EMBL/GenBank/DDBJ whole genome shotgun (WGS) entry which is preliminary data.</text>
</comment>
<dbReference type="GO" id="GO:0006624">
    <property type="term" value="P:vacuolar protein processing"/>
    <property type="evidence" value="ECO:0007669"/>
    <property type="project" value="TreeGrafter"/>
</dbReference>
<evidence type="ECO:0000313" key="2">
    <source>
        <dbReference type="EMBL" id="KAF6022908.1"/>
    </source>
</evidence>
<dbReference type="GO" id="GO:0051603">
    <property type="term" value="P:proteolysis involved in protein catabolic process"/>
    <property type="evidence" value="ECO:0007669"/>
    <property type="project" value="TreeGrafter"/>
</dbReference>
<organism evidence="2 3">
    <name type="scientific">Bugula neritina</name>
    <name type="common">Brown bryozoan</name>
    <name type="synonym">Sertularia neritina</name>
    <dbReference type="NCBI Taxonomy" id="10212"/>
    <lineage>
        <taxon>Eukaryota</taxon>
        <taxon>Metazoa</taxon>
        <taxon>Spiralia</taxon>
        <taxon>Lophotrochozoa</taxon>
        <taxon>Bryozoa</taxon>
        <taxon>Gymnolaemata</taxon>
        <taxon>Cheilostomatida</taxon>
        <taxon>Flustrina</taxon>
        <taxon>Buguloidea</taxon>
        <taxon>Bugulidae</taxon>
        <taxon>Bugula</taxon>
    </lineage>
</organism>
<dbReference type="InterPro" id="IPR001096">
    <property type="entry name" value="Peptidase_C13"/>
</dbReference>
<dbReference type="Gene3D" id="3.40.50.1460">
    <property type="match status" value="1"/>
</dbReference>
<dbReference type="PANTHER" id="PTHR12000">
    <property type="entry name" value="HEMOGLOBINASE FAMILY MEMBER"/>
    <property type="match status" value="1"/>
</dbReference>
<comment type="similarity">
    <text evidence="1">Belongs to the peptidase C13 family.</text>
</comment>
<protein>
    <submittedName>
        <fullName evidence="2">LGMN</fullName>
    </submittedName>
</protein>
<dbReference type="Proteomes" id="UP000593567">
    <property type="component" value="Unassembled WGS sequence"/>
</dbReference>